<evidence type="ECO:0000259" key="2">
    <source>
        <dbReference type="Pfam" id="PF07364"/>
    </source>
</evidence>
<evidence type="ECO:0000259" key="1">
    <source>
        <dbReference type="Pfam" id="PF07171"/>
    </source>
</evidence>
<dbReference type="Pfam" id="PF07364">
    <property type="entry name" value="DUF1485"/>
    <property type="match status" value="1"/>
</dbReference>
<sequence length="494" mass="56179">MNKFKVGIGGIFTESNEFSKSFIDLQSFERGGIYTENQILSSNVSVVNGCLDELERNKLKVAPILYASSSPGGLVRIEAYKYLVKKFINILNKNDDIDALILNMHGAAILEDRKHLDNEFLEIIKNLRKDIPIILTVDLHAYIHKNLLKNCDAILAWETYPHNDSYTTGRRAIKLLNYLITNKEKLYMEFTGVPVITSAVNSSTEISSPFSKIMKSLKNKEKNDVDILSTSLFLCQPYIDQKDMRSGALVISNKSKKHAKTISSHFAKEYWKRRHEFIVETFEAKKALDIAICSNKKHTVLVEASDCCGGGAAGDSVNVIKLLIEKNLNKVSFSIIVDPKAVKNFKNVKIGSSLNIELGHGIDNRWGHPIKKDLVLLKKSDGNFVYKGGIWDKEVGRMGESVLVRYNNNFIVICTHSTYEWKNEQYELMGLNTNDCDILLVKNPMNFNQIYRKTSFDTIYIDSFGPTPVKIENLNFKYNIKYFPKFNNIKINLL</sequence>
<dbReference type="InterPro" id="IPR015995">
    <property type="entry name" value="MlrC_N"/>
</dbReference>
<name>E0XXL2_9DELT</name>
<accession>E0XXL2</accession>
<dbReference type="InterPro" id="IPR010799">
    <property type="entry name" value="MlrC_C"/>
</dbReference>
<evidence type="ECO:0000313" key="3">
    <source>
        <dbReference type="EMBL" id="ADI19153.1"/>
    </source>
</evidence>
<feature type="domain" description="Microcystin LR degradation protein MlrC N-terminal" evidence="2">
    <location>
        <begin position="5"/>
        <end position="291"/>
    </location>
</feature>
<feature type="domain" description="Microcystin LR degradation protein MlrC C-terminal" evidence="1">
    <location>
        <begin position="302"/>
        <end position="477"/>
    </location>
</feature>
<reference evidence="3" key="1">
    <citation type="journal article" date="2011" name="Environ. Microbiol.">
        <title>Time-series analyses of Monterey Bay coastal microbial picoplankton using a 'genome proxy' microarray.</title>
        <authorList>
            <person name="Rich V.I."/>
            <person name="Pham V.D."/>
            <person name="Eppley J."/>
            <person name="Shi Y."/>
            <person name="DeLong E.F."/>
        </authorList>
    </citation>
    <scope>NUCLEOTIDE SEQUENCE</scope>
</reference>
<proteinExistence type="predicted"/>
<dbReference type="Pfam" id="PF07171">
    <property type="entry name" value="MlrC_C"/>
    <property type="match status" value="1"/>
</dbReference>
<dbReference type="AlphaFoldDB" id="E0XXL2"/>
<dbReference type="EMBL" id="GU474912">
    <property type="protein sequence ID" value="ADI19153.1"/>
    <property type="molecule type" value="Genomic_DNA"/>
</dbReference>
<organism evidence="3">
    <name type="scientific">uncultured delta proteobacterium HF0130_05G09</name>
    <dbReference type="NCBI Taxonomy" id="710827"/>
    <lineage>
        <taxon>Bacteria</taxon>
        <taxon>Deltaproteobacteria</taxon>
        <taxon>environmental samples</taxon>
    </lineage>
</organism>
<protein>
    <submittedName>
        <fullName evidence="3">Uncharacterized conserved protein</fullName>
    </submittedName>
</protein>